<evidence type="ECO:0000256" key="2">
    <source>
        <dbReference type="ARBA" id="ARBA00008072"/>
    </source>
</evidence>
<protein>
    <submittedName>
        <fullName evidence="7">Xylitol dehydrogenase</fullName>
    </submittedName>
</protein>
<comment type="similarity">
    <text evidence="2">Belongs to the zinc-containing alcohol dehydrogenase family.</text>
</comment>
<name>A0A380HBX1_9STAP</name>
<gene>
    <name evidence="7" type="ORF">NCTC11807_02454</name>
</gene>
<dbReference type="InterPro" id="IPR013149">
    <property type="entry name" value="ADH-like_C"/>
</dbReference>
<evidence type="ECO:0000256" key="5">
    <source>
        <dbReference type="ARBA" id="ARBA00023002"/>
    </source>
</evidence>
<organism evidence="7 8">
    <name type="scientific">Staphylococcus saccharolyticus</name>
    <dbReference type="NCBI Taxonomy" id="33028"/>
    <lineage>
        <taxon>Bacteria</taxon>
        <taxon>Bacillati</taxon>
        <taxon>Bacillota</taxon>
        <taxon>Bacilli</taxon>
        <taxon>Bacillales</taxon>
        <taxon>Staphylococcaceae</taxon>
        <taxon>Staphylococcus</taxon>
    </lineage>
</organism>
<dbReference type="SUPFAM" id="SSF51735">
    <property type="entry name" value="NAD(P)-binding Rossmann-fold domains"/>
    <property type="match status" value="1"/>
</dbReference>
<evidence type="ECO:0000313" key="8">
    <source>
        <dbReference type="Proteomes" id="UP000255425"/>
    </source>
</evidence>
<dbReference type="EMBL" id="UHDZ01000001">
    <property type="protein sequence ID" value="SUM74172.1"/>
    <property type="molecule type" value="Genomic_DNA"/>
</dbReference>
<comment type="cofactor">
    <cofactor evidence="1">
        <name>Zn(2+)</name>
        <dbReference type="ChEBI" id="CHEBI:29105"/>
    </cofactor>
</comment>
<accession>A0A380HBX1</accession>
<evidence type="ECO:0000256" key="1">
    <source>
        <dbReference type="ARBA" id="ARBA00001947"/>
    </source>
</evidence>
<keyword evidence="8" id="KW-1185">Reference proteome</keyword>
<dbReference type="Gene3D" id="3.40.50.720">
    <property type="entry name" value="NAD(P)-binding Rossmann-like Domain"/>
    <property type="match status" value="1"/>
</dbReference>
<dbReference type="PANTHER" id="PTHR43350">
    <property type="entry name" value="NAD-DEPENDENT ALCOHOL DEHYDROGENASE"/>
    <property type="match status" value="1"/>
</dbReference>
<proteinExistence type="inferred from homology"/>
<evidence type="ECO:0000256" key="4">
    <source>
        <dbReference type="ARBA" id="ARBA00022833"/>
    </source>
</evidence>
<dbReference type="Gene3D" id="3.90.180.10">
    <property type="entry name" value="Medium-chain alcohol dehydrogenases, catalytic domain"/>
    <property type="match status" value="1"/>
</dbReference>
<evidence type="ECO:0000256" key="3">
    <source>
        <dbReference type="ARBA" id="ARBA00022723"/>
    </source>
</evidence>
<dbReference type="Proteomes" id="UP000255425">
    <property type="component" value="Unassembled WGS sequence"/>
</dbReference>
<dbReference type="GO" id="GO:0046872">
    <property type="term" value="F:metal ion binding"/>
    <property type="evidence" value="ECO:0007669"/>
    <property type="project" value="UniProtKB-KW"/>
</dbReference>
<feature type="domain" description="Alcohol dehydrogenase-like C-terminal" evidence="6">
    <location>
        <begin position="100"/>
        <end position="171"/>
    </location>
</feature>
<dbReference type="Pfam" id="PF00107">
    <property type="entry name" value="ADH_zinc_N"/>
    <property type="match status" value="1"/>
</dbReference>
<dbReference type="AlphaFoldDB" id="A0A380HBX1"/>
<dbReference type="InterPro" id="IPR036291">
    <property type="entry name" value="NAD(P)-bd_dom_sf"/>
</dbReference>
<keyword evidence="5" id="KW-0560">Oxidoreductase</keyword>
<sequence length="219" mass="24725">MEHDRVVTLPTDIDLSVASYTELVSVSVHAIERFKSKSNQLRETFRIWGDGNLGYITAILLKKLYPNTKVIVFGKTLYKLSRFSFVDEIIQIDSIPEYLKIDHAFECVGGKGSQHAIEQIIEIINPEGSIALMGVSELPIQINTKIVLEKGLTMIGSSRSGLKDFEKTVALYRQYPDILNQLALLKGKEFEINAIEDIITAFEYDISNAWGKTVLKWNI</sequence>
<keyword evidence="3" id="KW-0479">Metal-binding</keyword>
<evidence type="ECO:0000259" key="6">
    <source>
        <dbReference type="Pfam" id="PF00107"/>
    </source>
</evidence>
<reference evidence="7 8" key="1">
    <citation type="submission" date="2018-06" db="EMBL/GenBank/DDBJ databases">
        <authorList>
            <consortium name="Pathogen Informatics"/>
            <person name="Doyle S."/>
        </authorList>
    </citation>
    <scope>NUCLEOTIDE SEQUENCE [LARGE SCALE GENOMIC DNA]</scope>
    <source>
        <strain evidence="7 8">NCTC11807</strain>
    </source>
</reference>
<dbReference type="GO" id="GO:0016491">
    <property type="term" value="F:oxidoreductase activity"/>
    <property type="evidence" value="ECO:0007669"/>
    <property type="project" value="UniProtKB-KW"/>
</dbReference>
<keyword evidence="4" id="KW-0862">Zinc</keyword>
<evidence type="ECO:0000313" key="7">
    <source>
        <dbReference type="EMBL" id="SUM74172.1"/>
    </source>
</evidence>
<dbReference type="PANTHER" id="PTHR43350:SF19">
    <property type="entry name" value="D-GULOSIDE 3-DEHYDROGENASE"/>
    <property type="match status" value="1"/>
</dbReference>